<protein>
    <submittedName>
        <fullName evidence="2">Uncharacterized protein</fullName>
    </submittedName>
</protein>
<feature type="transmembrane region" description="Helical" evidence="1">
    <location>
        <begin position="86"/>
        <end position="106"/>
    </location>
</feature>
<keyword evidence="1" id="KW-0472">Membrane</keyword>
<keyword evidence="1" id="KW-0812">Transmembrane</keyword>
<dbReference type="EMBL" id="CARXXK010000003">
    <property type="protein sequence ID" value="CAI6361607.1"/>
    <property type="molecule type" value="Genomic_DNA"/>
</dbReference>
<accession>A0AAV0X1A1</accession>
<name>A0AAV0X1A1_9HEMI</name>
<organism evidence="2 3">
    <name type="scientific">Macrosiphum euphorbiae</name>
    <name type="common">potato aphid</name>
    <dbReference type="NCBI Taxonomy" id="13131"/>
    <lineage>
        <taxon>Eukaryota</taxon>
        <taxon>Metazoa</taxon>
        <taxon>Ecdysozoa</taxon>
        <taxon>Arthropoda</taxon>
        <taxon>Hexapoda</taxon>
        <taxon>Insecta</taxon>
        <taxon>Pterygota</taxon>
        <taxon>Neoptera</taxon>
        <taxon>Paraneoptera</taxon>
        <taxon>Hemiptera</taxon>
        <taxon>Sternorrhyncha</taxon>
        <taxon>Aphidomorpha</taxon>
        <taxon>Aphidoidea</taxon>
        <taxon>Aphididae</taxon>
        <taxon>Macrosiphini</taxon>
        <taxon>Macrosiphum</taxon>
    </lineage>
</organism>
<dbReference type="AlphaFoldDB" id="A0AAV0X1A1"/>
<proteinExistence type="predicted"/>
<reference evidence="2 3" key="1">
    <citation type="submission" date="2023-01" db="EMBL/GenBank/DDBJ databases">
        <authorList>
            <person name="Whitehead M."/>
        </authorList>
    </citation>
    <scope>NUCLEOTIDE SEQUENCE [LARGE SCALE GENOMIC DNA]</scope>
</reference>
<keyword evidence="1" id="KW-1133">Transmembrane helix</keyword>
<evidence type="ECO:0000256" key="1">
    <source>
        <dbReference type="SAM" id="Phobius"/>
    </source>
</evidence>
<sequence length="123" mass="14413">MVVDVGVGGCDFKRRENTRLVRMRNNCRTRIACVDRIVCDLVIESEKAKLADVGVSRAYRNVAYDRVLGFTLYLHRTHNINDRMSLLLAWRLRIGTAAVWIVYYITFLNNNRWVELFCFHLVC</sequence>
<gene>
    <name evidence="2" type="ORF">MEUPH1_LOCUS16768</name>
</gene>
<keyword evidence="3" id="KW-1185">Reference proteome</keyword>
<comment type="caution">
    <text evidence="2">The sequence shown here is derived from an EMBL/GenBank/DDBJ whole genome shotgun (WGS) entry which is preliminary data.</text>
</comment>
<dbReference type="Proteomes" id="UP001160148">
    <property type="component" value="Unassembled WGS sequence"/>
</dbReference>
<evidence type="ECO:0000313" key="3">
    <source>
        <dbReference type="Proteomes" id="UP001160148"/>
    </source>
</evidence>
<evidence type="ECO:0000313" key="2">
    <source>
        <dbReference type="EMBL" id="CAI6361607.1"/>
    </source>
</evidence>